<evidence type="ECO:0000256" key="5">
    <source>
        <dbReference type="ARBA" id="ARBA00023014"/>
    </source>
</evidence>
<keyword evidence="2" id="KW-0479">Metal-binding</keyword>
<feature type="domain" description="2Fe-2S ferredoxin-type" evidence="6">
    <location>
        <begin position="1"/>
        <end position="76"/>
    </location>
</feature>
<dbReference type="Gene3D" id="3.10.20.30">
    <property type="match status" value="1"/>
</dbReference>
<keyword evidence="4" id="KW-0408">Iron</keyword>
<evidence type="ECO:0000256" key="1">
    <source>
        <dbReference type="ARBA" id="ARBA00022714"/>
    </source>
</evidence>
<keyword evidence="3 7" id="KW-0560">Oxidoreductase</keyword>
<evidence type="ECO:0000259" key="6">
    <source>
        <dbReference type="PROSITE" id="PS51085"/>
    </source>
</evidence>
<dbReference type="InterPro" id="IPR002888">
    <property type="entry name" value="2Fe-2S-bd"/>
</dbReference>
<name>A0A841J3Z6_9SPHN</name>
<reference evidence="7 8" key="1">
    <citation type="submission" date="2020-08" db="EMBL/GenBank/DDBJ databases">
        <title>Genomic Encyclopedia of Type Strains, Phase IV (KMG-IV): sequencing the most valuable type-strain genomes for metagenomic binning, comparative biology and taxonomic classification.</title>
        <authorList>
            <person name="Goeker M."/>
        </authorList>
    </citation>
    <scope>NUCLEOTIDE SEQUENCE [LARGE SCALE GENOMIC DNA]</scope>
    <source>
        <strain evidence="7 8">DSM 102255</strain>
    </source>
</reference>
<proteinExistence type="predicted"/>
<keyword evidence="5" id="KW-0411">Iron-sulfur</keyword>
<dbReference type="PROSITE" id="PS00197">
    <property type="entry name" value="2FE2S_FER_1"/>
    <property type="match status" value="1"/>
</dbReference>
<keyword evidence="1" id="KW-0001">2Fe-2S</keyword>
<gene>
    <name evidence="7" type="ORF">FHS92_001022</name>
</gene>
<evidence type="ECO:0000313" key="7">
    <source>
        <dbReference type="EMBL" id="MBB6123315.1"/>
    </source>
</evidence>
<dbReference type="EC" id="1.3.99.16" evidence="7"/>
<dbReference type="PANTHER" id="PTHR44379">
    <property type="entry name" value="OXIDOREDUCTASE WITH IRON-SULFUR SUBUNIT"/>
    <property type="match status" value="1"/>
</dbReference>
<dbReference type="PANTHER" id="PTHR44379:SF2">
    <property type="entry name" value="BLR6218 PROTEIN"/>
    <property type="match status" value="1"/>
</dbReference>
<dbReference type="InterPro" id="IPR001041">
    <property type="entry name" value="2Fe-2S_ferredoxin-type"/>
</dbReference>
<dbReference type="SUPFAM" id="SSF54292">
    <property type="entry name" value="2Fe-2S ferredoxin-like"/>
    <property type="match status" value="1"/>
</dbReference>
<evidence type="ECO:0000256" key="3">
    <source>
        <dbReference type="ARBA" id="ARBA00023002"/>
    </source>
</evidence>
<comment type="caution">
    <text evidence="7">The sequence shown here is derived from an EMBL/GenBank/DDBJ whole genome shotgun (WGS) entry which is preliminary data.</text>
</comment>
<dbReference type="InterPro" id="IPR051452">
    <property type="entry name" value="Diverse_Oxidoreductases"/>
</dbReference>
<sequence length="198" mass="21148">MTKFTVNDRPIQYRMDPETPLLWALRDASNLTGTKYGCGTGDCGACIVDIDGQSVRSCRISIAACEGRFVTTIEALSTDRSHPVQQAWVAENLPQCGYCQSGLIMAAAVLLKRNPHPTDEQIDGALTNLCRCGTQPRWRAAIRRAEKIQAGEEKVAAAPPPGITPEDAARAVPALRAVATKPAADGVAPLATRPPAEQ</sequence>
<dbReference type="InterPro" id="IPR036010">
    <property type="entry name" value="2Fe-2S_ferredoxin-like_sf"/>
</dbReference>
<dbReference type="GO" id="GO:0047121">
    <property type="term" value="F:isoquinoline 1-oxidoreductase activity"/>
    <property type="evidence" value="ECO:0007669"/>
    <property type="project" value="UniProtKB-EC"/>
</dbReference>
<dbReference type="GO" id="GO:0046872">
    <property type="term" value="F:metal ion binding"/>
    <property type="evidence" value="ECO:0007669"/>
    <property type="project" value="UniProtKB-KW"/>
</dbReference>
<dbReference type="Pfam" id="PF00111">
    <property type="entry name" value="Fer2"/>
    <property type="match status" value="1"/>
</dbReference>
<dbReference type="EMBL" id="JACIJP010000001">
    <property type="protein sequence ID" value="MBB6123315.1"/>
    <property type="molecule type" value="Genomic_DNA"/>
</dbReference>
<dbReference type="AlphaFoldDB" id="A0A841J3Z6"/>
<dbReference type="SUPFAM" id="SSF47741">
    <property type="entry name" value="CO dehydrogenase ISP C-domain like"/>
    <property type="match status" value="1"/>
</dbReference>
<dbReference type="InterPro" id="IPR012675">
    <property type="entry name" value="Beta-grasp_dom_sf"/>
</dbReference>
<accession>A0A841J3Z6</accession>
<dbReference type="PROSITE" id="PS51085">
    <property type="entry name" value="2FE2S_FER_2"/>
    <property type="match status" value="1"/>
</dbReference>
<dbReference type="Pfam" id="PF01799">
    <property type="entry name" value="Fer2_2"/>
    <property type="match status" value="1"/>
</dbReference>
<keyword evidence="8" id="KW-1185">Reference proteome</keyword>
<dbReference type="InterPro" id="IPR006058">
    <property type="entry name" value="2Fe2S_fd_BS"/>
</dbReference>
<dbReference type="GO" id="GO:0051537">
    <property type="term" value="F:2 iron, 2 sulfur cluster binding"/>
    <property type="evidence" value="ECO:0007669"/>
    <property type="project" value="UniProtKB-KW"/>
</dbReference>
<evidence type="ECO:0000256" key="4">
    <source>
        <dbReference type="ARBA" id="ARBA00023004"/>
    </source>
</evidence>
<dbReference type="Gene3D" id="1.10.150.120">
    <property type="entry name" value="[2Fe-2S]-binding domain"/>
    <property type="match status" value="1"/>
</dbReference>
<evidence type="ECO:0000256" key="2">
    <source>
        <dbReference type="ARBA" id="ARBA00022723"/>
    </source>
</evidence>
<dbReference type="CDD" id="cd00207">
    <property type="entry name" value="fer2"/>
    <property type="match status" value="1"/>
</dbReference>
<protein>
    <submittedName>
        <fullName evidence="7">Isoquinoline 1-oxidoreductase alpha subunit</fullName>
        <ecNumber evidence="7">1.3.99.16</ecNumber>
    </submittedName>
</protein>
<dbReference type="InterPro" id="IPR036884">
    <property type="entry name" value="2Fe-2S-bd_dom_sf"/>
</dbReference>
<evidence type="ECO:0000313" key="8">
    <source>
        <dbReference type="Proteomes" id="UP000552700"/>
    </source>
</evidence>
<dbReference type="RefSeq" id="WP_184078128.1">
    <property type="nucleotide sequence ID" value="NZ_JACIJP010000001.1"/>
</dbReference>
<organism evidence="7 8">
    <name type="scientific">Sphingobium subterraneum</name>
    <dbReference type="NCBI Taxonomy" id="627688"/>
    <lineage>
        <taxon>Bacteria</taxon>
        <taxon>Pseudomonadati</taxon>
        <taxon>Pseudomonadota</taxon>
        <taxon>Alphaproteobacteria</taxon>
        <taxon>Sphingomonadales</taxon>
        <taxon>Sphingomonadaceae</taxon>
        <taxon>Sphingobium</taxon>
    </lineage>
</organism>
<dbReference type="Proteomes" id="UP000552700">
    <property type="component" value="Unassembled WGS sequence"/>
</dbReference>